<evidence type="ECO:0008006" key="5">
    <source>
        <dbReference type="Google" id="ProtNLM"/>
    </source>
</evidence>
<keyword evidence="2" id="KW-0472">Membrane</keyword>
<evidence type="ECO:0000313" key="3">
    <source>
        <dbReference type="EMBL" id="MCC5464974.1"/>
    </source>
</evidence>
<keyword evidence="2" id="KW-0812">Transmembrane</keyword>
<comment type="caution">
    <text evidence="3">The sequence shown here is derived from an EMBL/GenBank/DDBJ whole genome shotgun (WGS) entry which is preliminary data.</text>
</comment>
<dbReference type="RefSeq" id="WP_229534379.1">
    <property type="nucleotide sequence ID" value="NZ_JAJHJB010000006.1"/>
</dbReference>
<evidence type="ECO:0000256" key="2">
    <source>
        <dbReference type="SAM" id="Phobius"/>
    </source>
</evidence>
<keyword evidence="4" id="KW-1185">Reference proteome</keyword>
<keyword evidence="2" id="KW-1133">Transmembrane helix</keyword>
<organism evidence="3 4">
    <name type="scientific">Pelosinus baikalensis</name>
    <dbReference type="NCBI Taxonomy" id="2892015"/>
    <lineage>
        <taxon>Bacteria</taxon>
        <taxon>Bacillati</taxon>
        <taxon>Bacillota</taxon>
        <taxon>Negativicutes</taxon>
        <taxon>Selenomonadales</taxon>
        <taxon>Sporomusaceae</taxon>
        <taxon>Pelosinus</taxon>
    </lineage>
</organism>
<gene>
    <name evidence="3" type="ORF">LMF89_06325</name>
</gene>
<accession>A0ABS8HP91</accession>
<evidence type="ECO:0000313" key="4">
    <source>
        <dbReference type="Proteomes" id="UP001165492"/>
    </source>
</evidence>
<sequence>MLKLRTALCLALIVGTLTLLNGVLQGARIETIIYRIIVSIAIFGFIGYGIGLIVERFLKNIALKKLEEKSQRDELKENEPSDDVTENSEFAPFTSTSFEQITRPKE</sequence>
<feature type="region of interest" description="Disordered" evidence="1">
    <location>
        <begin position="69"/>
        <end position="106"/>
    </location>
</feature>
<feature type="transmembrane region" description="Helical" evidence="2">
    <location>
        <begin position="32"/>
        <end position="54"/>
    </location>
</feature>
<reference evidence="3" key="1">
    <citation type="submission" date="2021-11" db="EMBL/GenBank/DDBJ databases">
        <title>Description of a new species Pelosinus isolated from the bottom sediments of Lake Baikal.</title>
        <authorList>
            <person name="Zakharyuk A."/>
        </authorList>
    </citation>
    <scope>NUCLEOTIDE SEQUENCE</scope>
    <source>
        <strain evidence="3">Bkl1</strain>
    </source>
</reference>
<evidence type="ECO:0000256" key="1">
    <source>
        <dbReference type="SAM" id="MobiDB-lite"/>
    </source>
</evidence>
<protein>
    <recommendedName>
        <fullName evidence="5">Lipopolysaccharide assembly protein A domain-containing protein</fullName>
    </recommendedName>
</protein>
<dbReference type="Proteomes" id="UP001165492">
    <property type="component" value="Unassembled WGS sequence"/>
</dbReference>
<feature type="compositionally biased region" description="Basic and acidic residues" evidence="1">
    <location>
        <begin position="69"/>
        <end position="79"/>
    </location>
</feature>
<proteinExistence type="predicted"/>
<name>A0ABS8HP91_9FIRM</name>
<dbReference type="EMBL" id="JAJHJB010000006">
    <property type="protein sequence ID" value="MCC5464974.1"/>
    <property type="molecule type" value="Genomic_DNA"/>
</dbReference>